<organism evidence="1">
    <name type="scientific">Arcella intermedia</name>
    <dbReference type="NCBI Taxonomy" id="1963864"/>
    <lineage>
        <taxon>Eukaryota</taxon>
        <taxon>Amoebozoa</taxon>
        <taxon>Tubulinea</taxon>
        <taxon>Elardia</taxon>
        <taxon>Arcellinida</taxon>
        <taxon>Sphaerothecina</taxon>
        <taxon>Arcellidae</taxon>
        <taxon>Arcella</taxon>
    </lineage>
</organism>
<dbReference type="AlphaFoldDB" id="A0A6B2LVU5"/>
<name>A0A6B2LVU5_9EUKA</name>
<protein>
    <submittedName>
        <fullName evidence="1">Uncharacterized protein</fullName>
    </submittedName>
</protein>
<proteinExistence type="predicted"/>
<dbReference type="EMBL" id="GIBP01012184">
    <property type="protein sequence ID" value="NDV41153.1"/>
    <property type="molecule type" value="Transcribed_RNA"/>
</dbReference>
<accession>A0A6B2LVU5</accession>
<evidence type="ECO:0000313" key="1">
    <source>
        <dbReference type="EMBL" id="NDV41153.1"/>
    </source>
</evidence>
<sequence>MGPLEGLLSGRLGGLRRKDIGREGLMGPLEGLLSGRLGGLRRKDIGREGSMGPRGGPVLLGELKKMEQEAL</sequence>
<reference evidence="1" key="1">
    <citation type="journal article" date="2020" name="J. Eukaryot. Microbiol.">
        <title>De novo Sequencing, Assembly and Annotation of the Transcriptome for the Free-Living Testate Amoeba Arcella intermedia.</title>
        <authorList>
            <person name="Ribeiro G.M."/>
            <person name="Porfirio-Sousa A.L."/>
            <person name="Maurer-Alcala X.X."/>
            <person name="Katz L.A."/>
            <person name="Lahr D.J.G."/>
        </authorList>
    </citation>
    <scope>NUCLEOTIDE SEQUENCE</scope>
</reference>